<dbReference type="AlphaFoldDB" id="A0A0S7WWC2"/>
<dbReference type="InterPro" id="IPR011004">
    <property type="entry name" value="Trimer_LpxA-like_sf"/>
</dbReference>
<comment type="caution">
    <text evidence="7">The sequence shown here is derived from an EMBL/GenBank/DDBJ whole genome shotgun (WGS) entry which is preliminary data.</text>
</comment>
<dbReference type="STRING" id="1703770.AMJ39_00200"/>
<dbReference type="GO" id="GO:0016020">
    <property type="term" value="C:membrane"/>
    <property type="evidence" value="ECO:0007669"/>
    <property type="project" value="GOC"/>
</dbReference>
<protein>
    <submittedName>
        <fullName evidence="7">UDP-N-acetylglucosamine acyltransferase</fullName>
    </submittedName>
</protein>
<sequence length="254" mass="27508">MDPRAVVHQRARLGDGVSVGPCSVIGEHVVIGERTEVGSGVLIEGWTEIGADCRICHGAVIGTEPQDYKYRGEESYCIVGDRNVIREYVTINRATGEGKSTTLGDGILLMAYSHVAHNCTLGDDVIIANAVNMAGHVTIEEHAMVSGLIPIHQFVRIGCHAMIGGGSRITQDVVPYGLAVGNPLSMRGINVVGLRRHRFPEGVRTTLKEAFRFLFRSGLNTSQALTRIKADLPTIPEIDHLVEFVESSKRGITK</sequence>
<evidence type="ECO:0000256" key="1">
    <source>
        <dbReference type="ARBA" id="ARBA00022516"/>
    </source>
</evidence>
<proteinExistence type="predicted"/>
<keyword evidence="2" id="KW-0441">Lipid A biosynthesis</keyword>
<evidence type="ECO:0000256" key="4">
    <source>
        <dbReference type="ARBA" id="ARBA00023098"/>
    </source>
</evidence>
<dbReference type="PIRSF" id="PIRSF000456">
    <property type="entry name" value="UDP-GlcNAc_acltr"/>
    <property type="match status" value="1"/>
</dbReference>
<gene>
    <name evidence="7" type="ORF">AMJ39_00200</name>
</gene>
<reference evidence="7 8" key="1">
    <citation type="journal article" date="2015" name="Microbiome">
        <title>Genomic resolution of linkages in carbon, nitrogen, and sulfur cycling among widespread estuary sediment bacteria.</title>
        <authorList>
            <person name="Baker B.J."/>
            <person name="Lazar C.S."/>
            <person name="Teske A.P."/>
            <person name="Dick G.J."/>
        </authorList>
    </citation>
    <scope>NUCLEOTIDE SEQUENCE [LARGE SCALE GENOMIC DNA]</scope>
    <source>
        <strain evidence="7">DG_24</strain>
    </source>
</reference>
<accession>A0A0S7WWC2</accession>
<evidence type="ECO:0000259" key="6">
    <source>
        <dbReference type="Pfam" id="PF13720"/>
    </source>
</evidence>
<dbReference type="NCBIfam" id="TIGR01852">
    <property type="entry name" value="lipid_A_lpxA"/>
    <property type="match status" value="1"/>
</dbReference>
<dbReference type="GO" id="GO:0009245">
    <property type="term" value="P:lipid A biosynthetic process"/>
    <property type="evidence" value="ECO:0007669"/>
    <property type="project" value="UniProtKB-KW"/>
</dbReference>
<dbReference type="PANTHER" id="PTHR43480:SF1">
    <property type="entry name" value="ACYL-[ACYL-CARRIER-PROTEIN]--UDP-N-ACETYLGLUCOSAMINE O-ACYLTRANSFERASE, MITOCHONDRIAL-RELATED"/>
    <property type="match status" value="1"/>
</dbReference>
<dbReference type="NCBIfam" id="NF003657">
    <property type="entry name" value="PRK05289.1"/>
    <property type="match status" value="1"/>
</dbReference>
<evidence type="ECO:0000256" key="5">
    <source>
        <dbReference type="ARBA" id="ARBA00023315"/>
    </source>
</evidence>
<feature type="domain" description="UDP N-acetylglucosamine O-acyltransferase C-terminal" evidence="6">
    <location>
        <begin position="172"/>
        <end position="252"/>
    </location>
</feature>
<dbReference type="CDD" id="cd03351">
    <property type="entry name" value="LbH_UDP-GlcNAc_AT"/>
    <property type="match status" value="1"/>
</dbReference>
<keyword evidence="1" id="KW-0444">Lipid biosynthesis</keyword>
<keyword evidence="3 7" id="KW-0808">Transferase</keyword>
<dbReference type="GO" id="GO:0008780">
    <property type="term" value="F:acyl-[acyl-carrier-protein]-UDP-N-acetylglucosamine O-acyltransferase activity"/>
    <property type="evidence" value="ECO:0007669"/>
    <property type="project" value="InterPro"/>
</dbReference>
<dbReference type="InterPro" id="IPR029098">
    <property type="entry name" value="Acetyltransf_C"/>
</dbReference>
<evidence type="ECO:0000256" key="3">
    <source>
        <dbReference type="ARBA" id="ARBA00022679"/>
    </source>
</evidence>
<dbReference type="InterPro" id="IPR037157">
    <property type="entry name" value="Acetyltransf_C_sf"/>
</dbReference>
<keyword evidence="5 7" id="KW-0012">Acyltransferase</keyword>
<dbReference type="PATRIC" id="fig|1703770.3.peg.43"/>
<dbReference type="Gene3D" id="1.20.1180.10">
    <property type="entry name" value="Udp N-acetylglucosamine O-acyltransferase, C-terminal domain"/>
    <property type="match status" value="1"/>
</dbReference>
<evidence type="ECO:0000313" key="7">
    <source>
        <dbReference type="EMBL" id="KPJ54510.1"/>
    </source>
</evidence>
<keyword evidence="4" id="KW-0443">Lipid metabolism</keyword>
<dbReference type="EMBL" id="LIZS01000001">
    <property type="protein sequence ID" value="KPJ54510.1"/>
    <property type="molecule type" value="Genomic_DNA"/>
</dbReference>
<dbReference type="SUPFAM" id="SSF51161">
    <property type="entry name" value="Trimeric LpxA-like enzymes"/>
    <property type="match status" value="1"/>
</dbReference>
<dbReference type="Proteomes" id="UP000052008">
    <property type="component" value="Unassembled WGS sequence"/>
</dbReference>
<dbReference type="PANTHER" id="PTHR43480">
    <property type="entry name" value="ACYL-[ACYL-CARRIER-PROTEIN]--UDP-N-ACETYLGLUCOSAMINE O-ACYLTRANSFERASE"/>
    <property type="match status" value="1"/>
</dbReference>
<name>A0A0S7WWC2_UNCT6</name>
<dbReference type="Gene3D" id="2.160.10.10">
    <property type="entry name" value="Hexapeptide repeat proteins"/>
    <property type="match status" value="1"/>
</dbReference>
<organism evidence="7 8">
    <name type="scientific">candidate division TA06 bacterium DG_24</name>
    <dbReference type="NCBI Taxonomy" id="1703770"/>
    <lineage>
        <taxon>Bacteria</taxon>
        <taxon>Bacteria division TA06</taxon>
    </lineage>
</organism>
<dbReference type="InterPro" id="IPR010137">
    <property type="entry name" value="Lipid_A_LpxA"/>
</dbReference>
<dbReference type="Pfam" id="PF13720">
    <property type="entry name" value="Acetyltransf_11"/>
    <property type="match status" value="1"/>
</dbReference>
<evidence type="ECO:0000256" key="2">
    <source>
        <dbReference type="ARBA" id="ARBA00022556"/>
    </source>
</evidence>
<evidence type="ECO:0000313" key="8">
    <source>
        <dbReference type="Proteomes" id="UP000052008"/>
    </source>
</evidence>
<dbReference type="InterPro" id="IPR001451">
    <property type="entry name" value="Hexapep"/>
</dbReference>
<dbReference type="Pfam" id="PF00132">
    <property type="entry name" value="Hexapep"/>
    <property type="match status" value="2"/>
</dbReference>